<dbReference type="RefSeq" id="WP_075399274.1">
    <property type="nucleotide sequence ID" value="NZ_MSDU01000036.1"/>
</dbReference>
<dbReference type="EMBL" id="MSDU01000036">
    <property type="protein sequence ID" value="OLN21654.1"/>
    <property type="molecule type" value="Genomic_DNA"/>
</dbReference>
<evidence type="ECO:0000313" key="4">
    <source>
        <dbReference type="Proteomes" id="UP000185568"/>
    </source>
</evidence>
<keyword evidence="4" id="KW-1185">Reference proteome</keyword>
<dbReference type="InterPro" id="IPR050766">
    <property type="entry name" value="Bact_Lucif_Oxidored"/>
</dbReference>
<dbReference type="InterPro" id="IPR011251">
    <property type="entry name" value="Luciferase-like_dom"/>
</dbReference>
<proteinExistence type="predicted"/>
<dbReference type="SUPFAM" id="SSF51679">
    <property type="entry name" value="Bacterial luciferase-like"/>
    <property type="match status" value="1"/>
</dbReference>
<comment type="similarity">
    <text evidence="1">To bacterial alkanal monooxygenase alpha and beta chains.</text>
</comment>
<dbReference type="FunFam" id="3.20.20.30:FF:000002">
    <property type="entry name" value="LLM class flavin-dependent oxidoreductase"/>
    <property type="match status" value="1"/>
</dbReference>
<dbReference type="Proteomes" id="UP000185568">
    <property type="component" value="Unassembled WGS sequence"/>
</dbReference>
<comment type="caution">
    <text evidence="3">The sequence shown here is derived from an EMBL/GenBank/DDBJ whole genome shotgun (WGS) entry which is preliminary data.</text>
</comment>
<dbReference type="AlphaFoldDB" id="A0A1Q8Q2T7"/>
<dbReference type="OrthoDB" id="9780518at2"/>
<evidence type="ECO:0000256" key="1">
    <source>
        <dbReference type="ARBA" id="ARBA00007789"/>
    </source>
</evidence>
<gene>
    <name evidence="3" type="ORF">BTO30_13625</name>
</gene>
<reference evidence="3 4" key="1">
    <citation type="submission" date="2016-12" db="EMBL/GenBank/DDBJ databases">
        <title>Domibacillus antri genome sequencing.</title>
        <authorList>
            <person name="Verma A."/>
            <person name="Krishnamurthi S."/>
        </authorList>
    </citation>
    <scope>NUCLEOTIDE SEQUENCE [LARGE SCALE GENOMIC DNA]</scope>
    <source>
        <strain evidence="3 4">XD80</strain>
    </source>
</reference>
<dbReference type="Pfam" id="PF00296">
    <property type="entry name" value="Bac_luciferase"/>
    <property type="match status" value="1"/>
</dbReference>
<dbReference type="NCBIfam" id="TIGR03558">
    <property type="entry name" value="oxido_grp_1"/>
    <property type="match status" value="1"/>
</dbReference>
<dbReference type="InterPro" id="IPR036661">
    <property type="entry name" value="Luciferase-like_sf"/>
</dbReference>
<evidence type="ECO:0000259" key="2">
    <source>
        <dbReference type="Pfam" id="PF00296"/>
    </source>
</evidence>
<protein>
    <recommendedName>
        <fullName evidence="2">Luciferase-like domain-containing protein</fullName>
    </recommendedName>
</protein>
<dbReference type="GO" id="GO:0005829">
    <property type="term" value="C:cytosol"/>
    <property type="evidence" value="ECO:0007669"/>
    <property type="project" value="TreeGrafter"/>
</dbReference>
<evidence type="ECO:0000313" key="3">
    <source>
        <dbReference type="EMBL" id="OLN21654.1"/>
    </source>
</evidence>
<name>A0A1Q8Q2T7_9BACI</name>
<sequence>MKVNILDQSPISEGKTAEEALRETVELSQHAEKLGYSRFWVSEHHDTTTLAGSSPEVLLSYMAAKTNTIRLGSGGVMLTHYSAYKVAENFRVLSGLAPGRIDLGVGRAPGGMPRASFALSEGRKRDSARYPEQIDDVLAYLHDQPVPYIYNGVRATPIVQKAPELWMLGSNLSSAVLAAEKGLPYTFARFINGDEGREVLKEYRDQFQPSAYLDQPKSMAAVFVICADTDEEADFLAGSLDLSLMMSAQGIPSNGTPSPEKAAAYSYNQYEKVHVEENRKRMIVGGPKTIRAELVRLQEEFETDELMAVTILYDFEKKKRSFELLADVAKTI</sequence>
<accession>A0A1Q8Q2T7</accession>
<dbReference type="Gene3D" id="3.20.20.30">
    <property type="entry name" value="Luciferase-like domain"/>
    <property type="match status" value="1"/>
</dbReference>
<dbReference type="PANTHER" id="PTHR30137:SF19">
    <property type="entry name" value="LUCIFERASE-LIKE MONOOXYGENASE"/>
    <property type="match status" value="1"/>
</dbReference>
<dbReference type="PANTHER" id="PTHR30137">
    <property type="entry name" value="LUCIFERASE-LIKE MONOOXYGENASE"/>
    <property type="match status" value="1"/>
</dbReference>
<dbReference type="GO" id="GO:0016705">
    <property type="term" value="F:oxidoreductase activity, acting on paired donors, with incorporation or reduction of molecular oxygen"/>
    <property type="evidence" value="ECO:0007669"/>
    <property type="project" value="InterPro"/>
</dbReference>
<dbReference type="InterPro" id="IPR019949">
    <property type="entry name" value="CmoO-like"/>
</dbReference>
<organism evidence="3 4">
    <name type="scientific">Domibacillus antri</name>
    <dbReference type="NCBI Taxonomy" id="1714264"/>
    <lineage>
        <taxon>Bacteria</taxon>
        <taxon>Bacillati</taxon>
        <taxon>Bacillota</taxon>
        <taxon>Bacilli</taxon>
        <taxon>Bacillales</taxon>
        <taxon>Bacillaceae</taxon>
        <taxon>Domibacillus</taxon>
    </lineage>
</organism>
<dbReference type="STRING" id="1714264.BTO30_13625"/>
<feature type="domain" description="Luciferase-like" evidence="2">
    <location>
        <begin position="1"/>
        <end position="299"/>
    </location>
</feature>